<feature type="chain" id="PRO_5040351595" description="mannan endo-1,4-beta-mannosidase" evidence="10">
    <location>
        <begin position="22"/>
        <end position="362"/>
    </location>
</feature>
<dbReference type="SUPFAM" id="SSF51445">
    <property type="entry name" value="(Trans)glycosidases"/>
    <property type="match status" value="1"/>
</dbReference>
<dbReference type="GO" id="GO:0016985">
    <property type="term" value="F:mannan endo-1,4-beta-mannosidase activity"/>
    <property type="evidence" value="ECO:0007669"/>
    <property type="project" value="UniProtKB-EC"/>
</dbReference>
<dbReference type="EMBL" id="PVQB02000120">
    <property type="protein sequence ID" value="KAF4342794.1"/>
    <property type="molecule type" value="Genomic_DNA"/>
</dbReference>
<dbReference type="OrthoDB" id="428177at2759"/>
<dbReference type="PANTHER" id="PTHR31451">
    <property type="match status" value="1"/>
</dbReference>
<evidence type="ECO:0000256" key="10">
    <source>
        <dbReference type="SAM" id="SignalP"/>
    </source>
</evidence>
<comment type="catalytic activity">
    <reaction evidence="1">
        <text>Random hydrolysis of (1-&gt;4)-beta-D-mannosidic linkages in mannans, galactomannans and glucomannans.</text>
        <dbReference type="EC" id="3.2.1.78"/>
    </reaction>
</comment>
<keyword evidence="6 10" id="KW-0732">Signal</keyword>
<evidence type="ECO:0000256" key="8">
    <source>
        <dbReference type="ARBA" id="ARBA00023295"/>
    </source>
</evidence>
<sequence length="362" mass="39938">MQALFTTTCLALAVFCKPTVAKSSSWSGTSNYFLQGMSDSAQDAYIQTLSSYNTKVVRLWVNQAGKGCQKGSQIVKDIPPLETTIGQYNQGTLDEVDNLLVKLSQKNIKAIIYPHDSNSLIGDYRKDAYWARWGSEYFYQKQDAFDAYDARLSYILNYKGKYSGKVWKNWPQAIFSFNIQNEPMTPQPSICQNGDQAGWACGRATHIRNAGLDSHILISTGGLGGDFSHGCTFSAAVTQCKAIDAISIHRYANVPGQWSDNMPNWLKQANGKKFYLEEWGIDSQKFDQKSAFVSEVNNMNSVGLPNVYWQILPPSSGSCDYNPKNDGGDPFGIYTNSGVNLVGPIKAATSSAAAQDWTGSLY</sequence>
<keyword evidence="13" id="KW-1185">Reference proteome</keyword>
<keyword evidence="8 9" id="KW-0326">Glycosidase</keyword>
<proteinExistence type="inferred from homology"/>
<evidence type="ECO:0000256" key="7">
    <source>
        <dbReference type="ARBA" id="ARBA00022801"/>
    </source>
</evidence>
<dbReference type="InterPro" id="IPR001547">
    <property type="entry name" value="Glyco_hydro_5"/>
</dbReference>
<dbReference type="AlphaFoldDB" id="A0A9P5E1L6"/>
<evidence type="ECO:0000256" key="9">
    <source>
        <dbReference type="RuleBase" id="RU361153"/>
    </source>
</evidence>
<dbReference type="EC" id="3.2.1.78" evidence="4"/>
<keyword evidence="7 9" id="KW-0378">Hydrolase</keyword>
<dbReference type="InterPro" id="IPR045053">
    <property type="entry name" value="MAN-like"/>
</dbReference>
<dbReference type="InterPro" id="IPR017853">
    <property type="entry name" value="GH"/>
</dbReference>
<evidence type="ECO:0000313" key="13">
    <source>
        <dbReference type="Proteomes" id="UP000730481"/>
    </source>
</evidence>
<evidence type="ECO:0000259" key="11">
    <source>
        <dbReference type="Pfam" id="PF00150"/>
    </source>
</evidence>
<accession>A0A9P5E1L6</accession>
<dbReference type="Proteomes" id="UP000730481">
    <property type="component" value="Unassembled WGS sequence"/>
</dbReference>
<organism evidence="12 13">
    <name type="scientific">Fusarium beomiforme</name>
    <dbReference type="NCBI Taxonomy" id="44412"/>
    <lineage>
        <taxon>Eukaryota</taxon>
        <taxon>Fungi</taxon>
        <taxon>Dikarya</taxon>
        <taxon>Ascomycota</taxon>
        <taxon>Pezizomycotina</taxon>
        <taxon>Sordariomycetes</taxon>
        <taxon>Hypocreomycetidae</taxon>
        <taxon>Hypocreales</taxon>
        <taxon>Nectriaceae</taxon>
        <taxon>Fusarium</taxon>
        <taxon>Fusarium burgessii species complex</taxon>
    </lineage>
</organism>
<protein>
    <recommendedName>
        <fullName evidence="4">mannan endo-1,4-beta-mannosidase</fullName>
        <ecNumber evidence="4">3.2.1.78</ecNumber>
    </recommendedName>
</protein>
<dbReference type="GO" id="GO:0046355">
    <property type="term" value="P:mannan catabolic process"/>
    <property type="evidence" value="ECO:0007669"/>
    <property type="project" value="UniProtKB-ARBA"/>
</dbReference>
<evidence type="ECO:0000256" key="5">
    <source>
        <dbReference type="ARBA" id="ARBA00022525"/>
    </source>
</evidence>
<comment type="similarity">
    <text evidence="3 9">Belongs to the glycosyl hydrolase 5 (cellulase A) family.</text>
</comment>
<feature type="domain" description="Glycoside hydrolase family 5" evidence="11">
    <location>
        <begin position="26"/>
        <end position="311"/>
    </location>
</feature>
<reference evidence="12" key="2">
    <citation type="submission" date="2020-02" db="EMBL/GenBank/DDBJ databases">
        <title>Identification and distribution of gene clusters putatively required for synthesis of sphingolipid metabolism inhibitors in phylogenetically diverse species of the filamentous fungus Fusarium.</title>
        <authorList>
            <person name="Kim H.-S."/>
            <person name="Busman M."/>
            <person name="Brown D.W."/>
            <person name="Divon H."/>
            <person name="Uhlig S."/>
            <person name="Proctor R.H."/>
        </authorList>
    </citation>
    <scope>NUCLEOTIDE SEQUENCE</scope>
    <source>
        <strain evidence="12">NRRL 25174</strain>
    </source>
</reference>
<comment type="caution">
    <text evidence="12">The sequence shown here is derived from an EMBL/GenBank/DDBJ whole genome shotgun (WGS) entry which is preliminary data.</text>
</comment>
<evidence type="ECO:0000256" key="3">
    <source>
        <dbReference type="ARBA" id="ARBA00005641"/>
    </source>
</evidence>
<evidence type="ECO:0000256" key="4">
    <source>
        <dbReference type="ARBA" id="ARBA00012706"/>
    </source>
</evidence>
<reference evidence="12" key="1">
    <citation type="journal article" date="2017" name="Mycologia">
        <title>Fusarium algeriense, sp. nov., a novel toxigenic crown rot pathogen of durum wheat from Algeria is nested in the Fusarium burgessii species complex.</title>
        <authorList>
            <person name="Laraba I."/>
            <person name="Keddad A."/>
            <person name="Boureghda H."/>
            <person name="Abdallah N."/>
            <person name="Vaughan M.M."/>
            <person name="Proctor R.H."/>
            <person name="Busman M."/>
            <person name="O'Donnell K."/>
        </authorList>
    </citation>
    <scope>NUCLEOTIDE SEQUENCE</scope>
    <source>
        <strain evidence="12">NRRL 25174</strain>
    </source>
</reference>
<comment type="subcellular location">
    <subcellularLocation>
        <location evidence="2">Secreted</location>
    </subcellularLocation>
</comment>
<dbReference type="PANTHER" id="PTHR31451:SF39">
    <property type="entry name" value="MANNAN ENDO-1,4-BETA-MANNOSIDASE 1"/>
    <property type="match status" value="1"/>
</dbReference>
<dbReference type="Pfam" id="PF00150">
    <property type="entry name" value="Cellulase"/>
    <property type="match status" value="1"/>
</dbReference>
<feature type="signal peptide" evidence="10">
    <location>
        <begin position="1"/>
        <end position="21"/>
    </location>
</feature>
<name>A0A9P5E1L6_9HYPO</name>
<dbReference type="Gene3D" id="3.20.20.80">
    <property type="entry name" value="Glycosidases"/>
    <property type="match status" value="1"/>
</dbReference>
<evidence type="ECO:0000313" key="12">
    <source>
        <dbReference type="EMBL" id="KAF4342794.1"/>
    </source>
</evidence>
<dbReference type="GO" id="GO:0005576">
    <property type="term" value="C:extracellular region"/>
    <property type="evidence" value="ECO:0007669"/>
    <property type="project" value="UniProtKB-SubCell"/>
</dbReference>
<evidence type="ECO:0000256" key="6">
    <source>
        <dbReference type="ARBA" id="ARBA00022729"/>
    </source>
</evidence>
<evidence type="ECO:0000256" key="2">
    <source>
        <dbReference type="ARBA" id="ARBA00004613"/>
    </source>
</evidence>
<evidence type="ECO:0000256" key="1">
    <source>
        <dbReference type="ARBA" id="ARBA00001678"/>
    </source>
</evidence>
<keyword evidence="5" id="KW-0964">Secreted</keyword>
<gene>
    <name evidence="12" type="ORF">FBEOM_3256</name>
</gene>